<dbReference type="PANTHER" id="PTHR38107:SF3">
    <property type="entry name" value="LYSOZYME RRRD-RELATED"/>
    <property type="match status" value="1"/>
</dbReference>
<evidence type="ECO:0000256" key="5">
    <source>
        <dbReference type="ARBA" id="ARBA00023200"/>
    </source>
</evidence>
<dbReference type="InterPro" id="IPR051018">
    <property type="entry name" value="Bacteriophage_GH24"/>
</dbReference>
<dbReference type="Pfam" id="PF00959">
    <property type="entry name" value="Phage_lysozyme"/>
    <property type="match status" value="1"/>
</dbReference>
<evidence type="ECO:0000313" key="11">
    <source>
        <dbReference type="Proteomes" id="UP000078240"/>
    </source>
</evidence>
<keyword evidence="5" id="KW-1035">Host cytoplasm</keyword>
<dbReference type="GO" id="GO:0031640">
    <property type="term" value="P:killing of cells of another organism"/>
    <property type="evidence" value="ECO:0007669"/>
    <property type="project" value="UniProtKB-KW"/>
</dbReference>
<comment type="catalytic activity">
    <reaction evidence="1">
        <text>Hydrolysis of (1-&gt;4)-beta-linkages between N-acetylmuramic acid and N-acetyl-D-glucosamine residues in a peptidoglycan and between N-acetyl-D-glucosamine residues in chitodextrins.</text>
        <dbReference type="EC" id="3.2.1.17"/>
    </reaction>
</comment>
<gene>
    <name evidence="10" type="ORF">PCL_10753</name>
    <name evidence="8" type="ORF">VFPBJ_10464</name>
    <name evidence="9" type="ORF">VFPFJ_01914</name>
</gene>
<evidence type="ECO:0000256" key="7">
    <source>
        <dbReference type="SAM" id="SignalP"/>
    </source>
</evidence>
<reference evidence="10 12" key="2">
    <citation type="journal article" date="2016" name="Front. Microbiol.">
        <title>Genome and transcriptome sequences reveal the specific parasitism of the nematophagous Purpureocillium lilacinum 36-1.</title>
        <authorList>
            <person name="Xie J."/>
            <person name="Li S."/>
            <person name="Mo C."/>
            <person name="Xiao X."/>
            <person name="Peng D."/>
            <person name="Wang G."/>
            <person name="Xiao Y."/>
        </authorList>
    </citation>
    <scope>NUCLEOTIDE SEQUENCE [LARGE SCALE GENOMIC DNA]</scope>
    <source>
        <strain evidence="10 12">36-1</strain>
    </source>
</reference>
<dbReference type="KEGG" id="plj:28884047"/>
<dbReference type="GeneID" id="28884047"/>
<dbReference type="Gene3D" id="1.10.530.40">
    <property type="match status" value="1"/>
</dbReference>
<evidence type="ECO:0000313" key="10">
    <source>
        <dbReference type="EMBL" id="PWI72130.1"/>
    </source>
</evidence>
<dbReference type="HAMAP" id="MF_04110">
    <property type="entry name" value="ENDOLYSIN_T4"/>
    <property type="match status" value="1"/>
</dbReference>
<keyword evidence="7" id="KW-0732">Signal</keyword>
<dbReference type="OrthoDB" id="5358886at2759"/>
<dbReference type="InterPro" id="IPR034690">
    <property type="entry name" value="Endolysin_T4_type"/>
</dbReference>
<keyword evidence="3" id="KW-0081">Bacteriolytic enzyme</keyword>
<dbReference type="EMBL" id="LCWV01000006">
    <property type="protein sequence ID" value="PWI72130.1"/>
    <property type="molecule type" value="Genomic_DNA"/>
</dbReference>
<dbReference type="EMBL" id="LSBH01000010">
    <property type="protein sequence ID" value="OAQ71685.1"/>
    <property type="molecule type" value="Genomic_DNA"/>
</dbReference>
<accession>A0A179G1D7</accession>
<dbReference type="GO" id="GO:0016998">
    <property type="term" value="P:cell wall macromolecule catabolic process"/>
    <property type="evidence" value="ECO:0007669"/>
    <property type="project" value="InterPro"/>
</dbReference>
<evidence type="ECO:0000256" key="4">
    <source>
        <dbReference type="ARBA" id="ARBA00022801"/>
    </source>
</evidence>
<dbReference type="GO" id="GO:0042742">
    <property type="term" value="P:defense response to bacterium"/>
    <property type="evidence" value="ECO:0007669"/>
    <property type="project" value="UniProtKB-KW"/>
</dbReference>
<feature type="signal peptide" evidence="7">
    <location>
        <begin position="1"/>
        <end position="22"/>
    </location>
</feature>
<evidence type="ECO:0000313" key="9">
    <source>
        <dbReference type="EMBL" id="OAQ92753.1"/>
    </source>
</evidence>
<organism evidence="8 11">
    <name type="scientific">Purpureocillium lilacinum</name>
    <name type="common">Paecilomyces lilacinus</name>
    <dbReference type="NCBI Taxonomy" id="33203"/>
    <lineage>
        <taxon>Eukaryota</taxon>
        <taxon>Fungi</taxon>
        <taxon>Dikarya</taxon>
        <taxon>Ascomycota</taxon>
        <taxon>Pezizomycotina</taxon>
        <taxon>Sordariomycetes</taxon>
        <taxon>Hypocreomycetidae</taxon>
        <taxon>Hypocreales</taxon>
        <taxon>Ophiocordycipitaceae</taxon>
        <taxon>Purpureocillium</taxon>
    </lineage>
</organism>
<evidence type="ECO:0000313" key="12">
    <source>
        <dbReference type="Proteomes" id="UP000245956"/>
    </source>
</evidence>
<name>A0A179G1D7_PURLI</name>
<dbReference type="Proteomes" id="UP000245956">
    <property type="component" value="Unassembled WGS sequence"/>
</dbReference>
<protein>
    <submittedName>
        <fullName evidence="8">Lysozyme</fullName>
    </submittedName>
</protein>
<dbReference type="GO" id="GO:0009253">
    <property type="term" value="P:peptidoglycan catabolic process"/>
    <property type="evidence" value="ECO:0007669"/>
    <property type="project" value="InterPro"/>
</dbReference>
<keyword evidence="6" id="KW-0326">Glycosidase</keyword>
<comment type="caution">
    <text evidence="8">The sequence shown here is derived from an EMBL/GenBank/DDBJ whole genome shotgun (WGS) entry which is preliminary data.</text>
</comment>
<dbReference type="Proteomes" id="UP000078340">
    <property type="component" value="Unassembled WGS sequence"/>
</dbReference>
<dbReference type="SUPFAM" id="SSF53955">
    <property type="entry name" value="Lysozyme-like"/>
    <property type="match status" value="1"/>
</dbReference>
<keyword evidence="4" id="KW-0378">Hydrolase</keyword>
<reference evidence="10" key="1">
    <citation type="submission" date="2015-05" db="EMBL/GenBank/DDBJ databases">
        <authorList>
            <person name="Wang D.B."/>
            <person name="Wang M."/>
        </authorList>
    </citation>
    <scope>NUCLEOTIDE SEQUENCE</scope>
    <source>
        <strain evidence="10">36-1</strain>
    </source>
</reference>
<dbReference type="InterPro" id="IPR033907">
    <property type="entry name" value="Endolysin_autolysin"/>
</dbReference>
<evidence type="ECO:0000256" key="1">
    <source>
        <dbReference type="ARBA" id="ARBA00000632"/>
    </source>
</evidence>
<reference evidence="8 11" key="3">
    <citation type="submission" date="2016-01" db="EMBL/GenBank/DDBJ databases">
        <title>Biosynthesis of antibiotic leucinostatins and their inhibition on Phytophthora in bio-control Purpureocillium lilacinum.</title>
        <authorList>
            <person name="Wang G."/>
            <person name="Liu Z."/>
            <person name="Lin R."/>
            <person name="Li E."/>
            <person name="Mao Z."/>
            <person name="Ling J."/>
            <person name="Yin W."/>
            <person name="Xie B."/>
        </authorList>
    </citation>
    <scope>NUCLEOTIDE SEQUENCE [LARGE SCALE GENOMIC DNA]</scope>
    <source>
        <strain evidence="8">PLBJ-1</strain>
        <strain evidence="9">PLFJ-1</strain>
    </source>
</reference>
<dbReference type="RefSeq" id="XP_018181472.1">
    <property type="nucleotide sequence ID" value="XM_018318998.1"/>
</dbReference>
<evidence type="ECO:0000256" key="2">
    <source>
        <dbReference type="ARBA" id="ARBA00022529"/>
    </source>
</evidence>
<dbReference type="EMBL" id="LSBI01000002">
    <property type="protein sequence ID" value="OAQ92753.1"/>
    <property type="molecule type" value="Genomic_DNA"/>
</dbReference>
<dbReference type="InterPro" id="IPR002196">
    <property type="entry name" value="Glyco_hydro_24"/>
</dbReference>
<dbReference type="InterPro" id="IPR023346">
    <property type="entry name" value="Lysozyme-like_dom_sf"/>
</dbReference>
<dbReference type="InterPro" id="IPR023347">
    <property type="entry name" value="Lysozyme_dom_sf"/>
</dbReference>
<evidence type="ECO:0000256" key="6">
    <source>
        <dbReference type="ARBA" id="ARBA00023295"/>
    </source>
</evidence>
<keyword evidence="2" id="KW-0929">Antimicrobial</keyword>
<dbReference type="OMA" id="HLNENQY"/>
<dbReference type="PANTHER" id="PTHR38107">
    <property type="match status" value="1"/>
</dbReference>
<evidence type="ECO:0000313" key="8">
    <source>
        <dbReference type="EMBL" id="OAQ71685.1"/>
    </source>
</evidence>
<evidence type="ECO:0000256" key="3">
    <source>
        <dbReference type="ARBA" id="ARBA00022638"/>
    </source>
</evidence>
<dbReference type="STRING" id="33203.A0A179G1D7"/>
<proteinExistence type="inferred from homology"/>
<dbReference type="GO" id="GO:0003796">
    <property type="term" value="F:lysozyme activity"/>
    <property type="evidence" value="ECO:0007669"/>
    <property type="project" value="UniProtKB-EC"/>
</dbReference>
<sequence>MVQISTQTAIVTLLGIASGVQGCAAPKANQPSIDLVAEFEGFNPNVYKDPVGKDTVGYGHLCQQAGCAEVKYPIPLSVEDGKKLLSDDLAVAETCITMSTAQPVTLNANQYGALVSWAFNIGCPQARSSDLIQGLNAGRAPGDIVPIELPKWNKAGGQVLPGLVRRRKAELDLFNTATGDGALPAPGC</sequence>
<dbReference type="AlphaFoldDB" id="A0A179G1D7"/>
<dbReference type="Proteomes" id="UP000078240">
    <property type="component" value="Unassembled WGS sequence"/>
</dbReference>
<dbReference type="CDD" id="cd00737">
    <property type="entry name" value="lyz_endolysin_autolysin"/>
    <property type="match status" value="1"/>
</dbReference>
<feature type="chain" id="PRO_5008872613" evidence="7">
    <location>
        <begin position="23"/>
        <end position="188"/>
    </location>
</feature>